<gene>
    <name evidence="7" type="primary">atpH</name>
    <name evidence="8" type="ORF">MELA_00105</name>
</gene>
<dbReference type="SUPFAM" id="SSF47928">
    <property type="entry name" value="N-terminal domain of the delta subunit of the F1F0-ATP synthase"/>
    <property type="match status" value="1"/>
</dbReference>
<evidence type="ECO:0000313" key="9">
    <source>
        <dbReference type="Proteomes" id="UP000334340"/>
    </source>
</evidence>
<keyword evidence="8" id="KW-0378">Hydrolase</keyword>
<dbReference type="GO" id="GO:0045259">
    <property type="term" value="C:proton-transporting ATP synthase complex"/>
    <property type="evidence" value="ECO:0007669"/>
    <property type="project" value="UniProtKB-KW"/>
</dbReference>
<keyword evidence="6 7" id="KW-0066">ATP synthesis</keyword>
<name>A0A564ZGH1_9BACT</name>
<dbReference type="NCBIfam" id="TIGR01145">
    <property type="entry name" value="ATP_synt_delta"/>
    <property type="match status" value="1"/>
</dbReference>
<dbReference type="PANTHER" id="PTHR11910">
    <property type="entry name" value="ATP SYNTHASE DELTA CHAIN"/>
    <property type="match status" value="1"/>
</dbReference>
<evidence type="ECO:0000256" key="6">
    <source>
        <dbReference type="ARBA" id="ARBA00023310"/>
    </source>
</evidence>
<dbReference type="GO" id="GO:0046933">
    <property type="term" value="F:proton-transporting ATP synthase activity, rotational mechanism"/>
    <property type="evidence" value="ECO:0007669"/>
    <property type="project" value="UniProtKB-UniRule"/>
</dbReference>
<evidence type="ECO:0000256" key="3">
    <source>
        <dbReference type="ARBA" id="ARBA00022781"/>
    </source>
</evidence>
<comment type="similarity">
    <text evidence="7">Belongs to the ATPase delta chain family.</text>
</comment>
<evidence type="ECO:0000256" key="2">
    <source>
        <dbReference type="ARBA" id="ARBA00022448"/>
    </source>
</evidence>
<dbReference type="Pfam" id="PF00213">
    <property type="entry name" value="OSCP"/>
    <property type="match status" value="1"/>
</dbReference>
<comment type="function">
    <text evidence="7">F(1)F(0) ATP synthase produces ATP from ADP in the presence of a proton or sodium gradient. F-type ATPases consist of two structural domains, F(1) containing the extramembraneous catalytic core and F(0) containing the membrane proton channel, linked together by a central stalk and a peripheral stalk. During catalysis, ATP synthesis in the catalytic domain of F(1) is coupled via a rotary mechanism of the central stalk subunits to proton translocation.</text>
</comment>
<proteinExistence type="inferred from homology"/>
<evidence type="ECO:0000256" key="5">
    <source>
        <dbReference type="ARBA" id="ARBA00023136"/>
    </source>
</evidence>
<evidence type="ECO:0000256" key="1">
    <source>
        <dbReference type="ARBA" id="ARBA00004370"/>
    </source>
</evidence>
<dbReference type="EMBL" id="CABIKM010000001">
    <property type="protein sequence ID" value="VUZ83752.1"/>
    <property type="molecule type" value="Genomic_DNA"/>
</dbReference>
<keyword evidence="2 7" id="KW-0813">Transport</keyword>
<organism evidence="8 9">
    <name type="scientific">Candidatus Methylomirabilis lanthanidiphila</name>
    <dbReference type="NCBI Taxonomy" id="2211376"/>
    <lineage>
        <taxon>Bacteria</taxon>
        <taxon>Candidatus Methylomirabilota</taxon>
        <taxon>Candidatus Methylomirabilia</taxon>
        <taxon>Candidatus Methylomirabilales</taxon>
        <taxon>Candidatus Methylomirabilaceae</taxon>
        <taxon>Candidatus Methylomirabilis</taxon>
    </lineage>
</organism>
<dbReference type="AlphaFoldDB" id="A0A564ZGH1"/>
<dbReference type="GO" id="GO:0016787">
    <property type="term" value="F:hydrolase activity"/>
    <property type="evidence" value="ECO:0007669"/>
    <property type="project" value="UniProtKB-KW"/>
</dbReference>
<evidence type="ECO:0000313" key="8">
    <source>
        <dbReference type="EMBL" id="VUZ83752.1"/>
    </source>
</evidence>
<dbReference type="HAMAP" id="MF_01416">
    <property type="entry name" value="ATP_synth_delta_bact"/>
    <property type="match status" value="1"/>
</dbReference>
<dbReference type="Proteomes" id="UP000334340">
    <property type="component" value="Unassembled WGS sequence"/>
</dbReference>
<dbReference type="InterPro" id="IPR026015">
    <property type="entry name" value="ATP_synth_OSCP/delta_N_sf"/>
</dbReference>
<dbReference type="Gene3D" id="1.10.520.20">
    <property type="entry name" value="N-terminal domain of the delta subunit of the F1F0-ATP synthase"/>
    <property type="match status" value="1"/>
</dbReference>
<dbReference type="PRINTS" id="PR00125">
    <property type="entry name" value="ATPASEDELTA"/>
</dbReference>
<reference evidence="8 9" key="1">
    <citation type="submission" date="2019-07" db="EMBL/GenBank/DDBJ databases">
        <authorList>
            <person name="Cremers G."/>
        </authorList>
    </citation>
    <scope>NUCLEOTIDE SEQUENCE [LARGE SCALE GENOMIC DNA]</scope>
</reference>
<keyword evidence="5 7" id="KW-0472">Membrane</keyword>
<comment type="function">
    <text evidence="7">This protein is part of the stalk that links CF(0) to CF(1). It either transmits conformational changes from CF(0) to CF(1) or is implicated in proton conduction.</text>
</comment>
<keyword evidence="4 7" id="KW-0406">Ion transport</keyword>
<accession>A0A564ZGH1</accession>
<comment type="subcellular location">
    <subcellularLocation>
        <location evidence="7">Cell membrane</location>
        <topology evidence="7">Peripheral membrane protein</topology>
    </subcellularLocation>
    <subcellularLocation>
        <location evidence="1">Membrane</location>
    </subcellularLocation>
</comment>
<dbReference type="GO" id="GO:0005886">
    <property type="term" value="C:plasma membrane"/>
    <property type="evidence" value="ECO:0007669"/>
    <property type="project" value="UniProtKB-SubCell"/>
</dbReference>
<keyword evidence="7" id="KW-1003">Cell membrane</keyword>
<keyword evidence="9" id="KW-1185">Reference proteome</keyword>
<protein>
    <recommendedName>
        <fullName evidence="7">ATP synthase subunit delta</fullName>
    </recommendedName>
    <alternativeName>
        <fullName evidence="7">ATP synthase F(1) sector subunit delta</fullName>
    </alternativeName>
    <alternativeName>
        <fullName evidence="7">F-type ATPase subunit delta</fullName>
        <shortName evidence="7">F-ATPase subunit delta</shortName>
    </alternativeName>
</protein>
<keyword evidence="3 7" id="KW-0375">Hydrogen ion transport</keyword>
<dbReference type="InterPro" id="IPR000711">
    <property type="entry name" value="ATPase_OSCP/dsu"/>
</dbReference>
<keyword evidence="7" id="KW-0139">CF(1)</keyword>
<sequence length="183" mass="20316">MRAGGLSKRYAKALADVAAEQQLLEAVGRDLRTVAETMKRTREVGAFFASPAVPLTDKRRVLQTIAEGTGVKPLTANFLNLILEKRRLPHLGEMILAYEELIDERLRRAKATVTSAVPLPEPVIHGLKERLGTATGREIYLETRVDPTIVGGFIAQIGGTIYDGSVRTQLRKVREHLLKSEYR</sequence>
<evidence type="ECO:0000256" key="4">
    <source>
        <dbReference type="ARBA" id="ARBA00023065"/>
    </source>
</evidence>
<evidence type="ECO:0000256" key="7">
    <source>
        <dbReference type="HAMAP-Rule" id="MF_01416"/>
    </source>
</evidence>